<evidence type="ECO:0000313" key="2">
    <source>
        <dbReference type="Proteomes" id="UP001212821"/>
    </source>
</evidence>
<gene>
    <name evidence="1" type="ORF">O1G21_16295</name>
</gene>
<protein>
    <submittedName>
        <fullName evidence="1">Uncharacterized protein</fullName>
    </submittedName>
</protein>
<sequence>MGQDPGFTVKPGELTAAGNNALTLAGKVPEETAKLAEPSATAAGSLAGWQSGAALTGCSSAWKALLDGLSTDMKTAGGHLITCAHDYQNADHLPSPTTATTASTPFDPFETKVVGVTGGHLTEDA</sequence>
<evidence type="ECO:0000313" key="1">
    <source>
        <dbReference type="EMBL" id="WBP87250.1"/>
    </source>
</evidence>
<proteinExistence type="predicted"/>
<name>A0ABY7Q3H5_9ACTN</name>
<dbReference type="EMBL" id="CP115450">
    <property type="protein sequence ID" value="WBP87250.1"/>
    <property type="molecule type" value="Genomic_DNA"/>
</dbReference>
<dbReference type="Proteomes" id="UP001212821">
    <property type="component" value="Chromosome"/>
</dbReference>
<keyword evidence="2" id="KW-1185">Reference proteome</keyword>
<organism evidence="1 2">
    <name type="scientific">Kitasatospora cathayae</name>
    <dbReference type="NCBI Taxonomy" id="3004092"/>
    <lineage>
        <taxon>Bacteria</taxon>
        <taxon>Bacillati</taxon>
        <taxon>Actinomycetota</taxon>
        <taxon>Actinomycetes</taxon>
        <taxon>Kitasatosporales</taxon>
        <taxon>Streptomycetaceae</taxon>
        <taxon>Kitasatospora</taxon>
    </lineage>
</organism>
<reference evidence="2" key="1">
    <citation type="submission" date="2022-12" db="EMBL/GenBank/DDBJ databases">
        <authorList>
            <person name="Mo P."/>
        </authorList>
    </citation>
    <scope>NUCLEOTIDE SEQUENCE [LARGE SCALE GENOMIC DNA]</scope>
    <source>
        <strain evidence="2">HUAS 3-15</strain>
    </source>
</reference>
<accession>A0ABY7Q3H5</accession>
<dbReference type="RefSeq" id="WP_270144526.1">
    <property type="nucleotide sequence ID" value="NZ_CP115450.1"/>
</dbReference>